<keyword evidence="1" id="KW-0479">Metal-binding</keyword>
<feature type="domain" description="Sulfatase N-terminal" evidence="3">
    <location>
        <begin position="5"/>
        <end position="338"/>
    </location>
</feature>
<evidence type="ECO:0000256" key="1">
    <source>
        <dbReference type="ARBA" id="ARBA00022723"/>
    </source>
</evidence>
<dbReference type="Pfam" id="PF00884">
    <property type="entry name" value="Sulfatase"/>
    <property type="match status" value="1"/>
</dbReference>
<name>A0A381QT82_9ZZZZ</name>
<organism evidence="4">
    <name type="scientific">marine metagenome</name>
    <dbReference type="NCBI Taxonomy" id="408172"/>
    <lineage>
        <taxon>unclassified sequences</taxon>
        <taxon>metagenomes</taxon>
        <taxon>ecological metagenomes</taxon>
    </lineage>
</organism>
<keyword evidence="2" id="KW-0378">Hydrolase</keyword>
<dbReference type="SUPFAM" id="SSF53649">
    <property type="entry name" value="Alkaline phosphatase-like"/>
    <property type="match status" value="1"/>
</dbReference>
<dbReference type="Gene3D" id="3.40.720.10">
    <property type="entry name" value="Alkaline Phosphatase, subunit A"/>
    <property type="match status" value="1"/>
</dbReference>
<dbReference type="InterPro" id="IPR000917">
    <property type="entry name" value="Sulfatase_N"/>
</dbReference>
<dbReference type="InterPro" id="IPR017850">
    <property type="entry name" value="Alkaline_phosphatase_core_sf"/>
</dbReference>
<dbReference type="EMBL" id="UINC01001515">
    <property type="protein sequence ID" value="SUZ82596.1"/>
    <property type="molecule type" value="Genomic_DNA"/>
</dbReference>
<evidence type="ECO:0000256" key="2">
    <source>
        <dbReference type="ARBA" id="ARBA00022801"/>
    </source>
</evidence>
<evidence type="ECO:0000259" key="3">
    <source>
        <dbReference type="Pfam" id="PF00884"/>
    </source>
</evidence>
<gene>
    <name evidence="4" type="ORF">METZ01_LOCUS35450</name>
</gene>
<protein>
    <recommendedName>
        <fullName evidence="3">Sulfatase N-terminal domain-containing protein</fullName>
    </recommendedName>
</protein>
<dbReference type="AlphaFoldDB" id="A0A381QT82"/>
<sequence>MKKAKNAIVILLDSLNRHMIGNYGGTEFETPNINRFAQRAVRFNRHFTGSLPCMPARHDILCGALDFLWKPWGSIELWEAPITAHLREKNVNTMLFTDHPHLFETGGENYHTDFYAWEYLRGHEGDPWKSRPDPSWMGAPALPASKRPAHYDESRTWFRSELDFPGPKTMNATANWLNDNANHHDQFLVYVDEFDPHEPFDTPAPWVNCYDETWRGEQLIWPPYGVRNVERGVITAREGQHIRCNYGSKLSMIDHWFGKVLDTIDQNDLWDDTMVILCTDHGHYLGEKDIWGKPGVPQYEPLGHTPLYIAYPGIDATEIDALSTNVDINATLCDLFDVTMQHETHGVSLLPLISGEQTSVREWALGGIFGNWVQVYDGHRKYARAPVDDGFPLSLWSNRWSTMPIKRIDPPWPMPDDRAVLDFMPGANIPVIRQMFQPGDLLPYWVHPRVGEHHLYDINIDPDEAENRLGGQDEKDMVELLNQGLRAVNAPDEQFQRLGIG</sequence>
<dbReference type="GO" id="GO:0008484">
    <property type="term" value="F:sulfuric ester hydrolase activity"/>
    <property type="evidence" value="ECO:0007669"/>
    <property type="project" value="TreeGrafter"/>
</dbReference>
<dbReference type="PANTHER" id="PTHR45953:SF1">
    <property type="entry name" value="IDURONATE 2-SULFATASE"/>
    <property type="match status" value="1"/>
</dbReference>
<proteinExistence type="predicted"/>
<evidence type="ECO:0000313" key="4">
    <source>
        <dbReference type="EMBL" id="SUZ82596.1"/>
    </source>
</evidence>
<dbReference type="PANTHER" id="PTHR45953">
    <property type="entry name" value="IDURONATE 2-SULFATASE"/>
    <property type="match status" value="1"/>
</dbReference>
<dbReference type="CDD" id="cd16148">
    <property type="entry name" value="sulfatase_like"/>
    <property type="match status" value="1"/>
</dbReference>
<accession>A0A381QT82</accession>
<dbReference type="GO" id="GO:0005737">
    <property type="term" value="C:cytoplasm"/>
    <property type="evidence" value="ECO:0007669"/>
    <property type="project" value="TreeGrafter"/>
</dbReference>
<reference evidence="4" key="1">
    <citation type="submission" date="2018-05" db="EMBL/GenBank/DDBJ databases">
        <authorList>
            <person name="Lanie J.A."/>
            <person name="Ng W.-L."/>
            <person name="Kazmierczak K.M."/>
            <person name="Andrzejewski T.M."/>
            <person name="Davidsen T.M."/>
            <person name="Wayne K.J."/>
            <person name="Tettelin H."/>
            <person name="Glass J.I."/>
            <person name="Rusch D."/>
            <person name="Podicherti R."/>
            <person name="Tsui H.-C.T."/>
            <person name="Winkler M.E."/>
        </authorList>
    </citation>
    <scope>NUCLEOTIDE SEQUENCE</scope>
</reference>
<dbReference type="GO" id="GO:0046872">
    <property type="term" value="F:metal ion binding"/>
    <property type="evidence" value="ECO:0007669"/>
    <property type="project" value="UniProtKB-KW"/>
</dbReference>